<accession>A0ACC3YEJ9</accession>
<keyword evidence="2" id="KW-1185">Reference proteome</keyword>
<protein>
    <submittedName>
        <fullName evidence="1">Uncharacterized protein</fullName>
    </submittedName>
</protein>
<dbReference type="Proteomes" id="UP000805649">
    <property type="component" value="Unassembled WGS sequence"/>
</dbReference>
<gene>
    <name evidence="1" type="ORF">CTRU02_214342</name>
</gene>
<evidence type="ECO:0000313" key="1">
    <source>
        <dbReference type="EMBL" id="KAL0930267.1"/>
    </source>
</evidence>
<evidence type="ECO:0000313" key="2">
    <source>
        <dbReference type="Proteomes" id="UP000805649"/>
    </source>
</evidence>
<sequence>MAVLSNVPPRTTSMLATLSRLLLVSSAITTAFTATITIMLSFECRDSENSGRASWVVAFIPIFFLDCASVQWIIGMLLWFVAAHAWQFAAILALWFGFLCVVTVGIAGWIAAGTYSFTFSGVR</sequence>
<dbReference type="EMBL" id="VUJX02000011">
    <property type="protein sequence ID" value="KAL0930267.1"/>
    <property type="molecule type" value="Genomic_DNA"/>
</dbReference>
<reference evidence="1 2" key="1">
    <citation type="journal article" date="2020" name="Phytopathology">
        <title>Genome Sequence Resources of Colletotrichum truncatum, C. plurivorum, C. musicola, and C. sojae: Four Species Pathogenic to Soybean (Glycine max).</title>
        <authorList>
            <person name="Rogerio F."/>
            <person name="Boufleur T.R."/>
            <person name="Ciampi-Guillardi M."/>
            <person name="Sukno S.A."/>
            <person name="Thon M.R."/>
            <person name="Massola Junior N.S."/>
            <person name="Baroncelli R."/>
        </authorList>
    </citation>
    <scope>NUCLEOTIDE SEQUENCE [LARGE SCALE GENOMIC DNA]</scope>
    <source>
        <strain evidence="1 2">CMES1059</strain>
    </source>
</reference>
<name>A0ACC3YEJ9_COLTU</name>
<comment type="caution">
    <text evidence="1">The sequence shown here is derived from an EMBL/GenBank/DDBJ whole genome shotgun (WGS) entry which is preliminary data.</text>
</comment>
<organism evidence="1 2">
    <name type="scientific">Colletotrichum truncatum</name>
    <name type="common">Anthracnose fungus</name>
    <name type="synonym">Colletotrichum capsici</name>
    <dbReference type="NCBI Taxonomy" id="5467"/>
    <lineage>
        <taxon>Eukaryota</taxon>
        <taxon>Fungi</taxon>
        <taxon>Dikarya</taxon>
        <taxon>Ascomycota</taxon>
        <taxon>Pezizomycotina</taxon>
        <taxon>Sordariomycetes</taxon>
        <taxon>Hypocreomycetidae</taxon>
        <taxon>Glomerellales</taxon>
        <taxon>Glomerellaceae</taxon>
        <taxon>Colletotrichum</taxon>
        <taxon>Colletotrichum truncatum species complex</taxon>
    </lineage>
</organism>
<proteinExistence type="predicted"/>